<comment type="subunit">
    <text evidence="4 9">Homodimer.</text>
</comment>
<evidence type="ECO:0000313" key="12">
    <source>
        <dbReference type="Proteomes" id="UP000198749"/>
    </source>
</evidence>
<dbReference type="SUPFAM" id="SSF53383">
    <property type="entry name" value="PLP-dependent transferases"/>
    <property type="match status" value="1"/>
</dbReference>
<evidence type="ECO:0000256" key="4">
    <source>
        <dbReference type="ARBA" id="ARBA00011738"/>
    </source>
</evidence>
<dbReference type="GO" id="GO:0000105">
    <property type="term" value="P:L-histidine biosynthetic process"/>
    <property type="evidence" value="ECO:0007669"/>
    <property type="project" value="UniProtKB-UniRule"/>
</dbReference>
<organism evidence="11 12">
    <name type="scientific">Amphritea atlantica</name>
    <dbReference type="NCBI Taxonomy" id="355243"/>
    <lineage>
        <taxon>Bacteria</taxon>
        <taxon>Pseudomonadati</taxon>
        <taxon>Pseudomonadota</taxon>
        <taxon>Gammaproteobacteria</taxon>
        <taxon>Oceanospirillales</taxon>
        <taxon>Oceanospirillaceae</taxon>
        <taxon>Amphritea</taxon>
    </lineage>
</organism>
<dbReference type="EC" id="2.6.1.9" evidence="9"/>
<evidence type="ECO:0000256" key="8">
    <source>
        <dbReference type="ARBA" id="ARBA00047481"/>
    </source>
</evidence>
<dbReference type="PANTHER" id="PTHR43643">
    <property type="entry name" value="HISTIDINOL-PHOSPHATE AMINOTRANSFERASE 2"/>
    <property type="match status" value="1"/>
</dbReference>
<sequence length="368" mass="39759">MACDFYQLATPGVQGLHPYQPGKPVEELERELGISNSIKLASNENPMGPSPVAMAAVQAALGESCRYPDASGYKLKQALSERYGISPDTITLGNGSNDVLELIGRAFIVPGDEVIYSQHAFVVYMLVAQSTGATSVVVPAREWGHDLDAMAAAITDKTRIIFLANPNNPTGTWFSGQALQAFMAKVPDDVVVVLDEAYLEYVTEADYLSGVQLQAGFPNLVVTRTFSKAFGLAALRIGYAVANPAITDLLNRVRQPFNVNIPALEAATAVLGDTNYLQRSVELNRTGMVQLEQGLTQLGVNWIPSVGNFISVDCGRDAAPVYAELLQEGVIVRPVANYQMPQHLRVTIGLPEENSRFLTAFASVLQRL</sequence>
<dbReference type="InterPro" id="IPR005861">
    <property type="entry name" value="HisP_aminotrans"/>
</dbReference>
<gene>
    <name evidence="9" type="primary">hisC</name>
    <name evidence="11" type="ORF">SAMN03080615_02943</name>
</gene>
<dbReference type="InterPro" id="IPR001917">
    <property type="entry name" value="Aminotrans_II_pyridoxalP_BS"/>
</dbReference>
<dbReference type="Gene3D" id="3.90.1150.10">
    <property type="entry name" value="Aspartate Aminotransferase, domain 1"/>
    <property type="match status" value="1"/>
</dbReference>
<evidence type="ECO:0000256" key="2">
    <source>
        <dbReference type="ARBA" id="ARBA00005011"/>
    </source>
</evidence>
<dbReference type="InterPro" id="IPR050106">
    <property type="entry name" value="HistidinolP_aminotransfase"/>
</dbReference>
<dbReference type="RefSeq" id="WP_091359802.1">
    <property type="nucleotide sequence ID" value="NZ_AP025284.1"/>
</dbReference>
<evidence type="ECO:0000256" key="9">
    <source>
        <dbReference type="HAMAP-Rule" id="MF_01023"/>
    </source>
</evidence>
<dbReference type="GO" id="GO:0030170">
    <property type="term" value="F:pyridoxal phosphate binding"/>
    <property type="evidence" value="ECO:0007669"/>
    <property type="project" value="InterPro"/>
</dbReference>
<keyword evidence="12" id="KW-1185">Reference proteome</keyword>
<keyword evidence="5 9" id="KW-0032">Aminotransferase</keyword>
<feature type="domain" description="Aminotransferase class I/classII large" evidence="10">
    <location>
        <begin position="37"/>
        <end position="355"/>
    </location>
</feature>
<dbReference type="UniPathway" id="UPA00031">
    <property type="reaction ID" value="UER00012"/>
</dbReference>
<evidence type="ECO:0000256" key="6">
    <source>
        <dbReference type="ARBA" id="ARBA00022679"/>
    </source>
</evidence>
<dbReference type="InterPro" id="IPR015422">
    <property type="entry name" value="PyrdxlP-dep_Trfase_small"/>
</dbReference>
<dbReference type="Gene3D" id="3.40.640.10">
    <property type="entry name" value="Type I PLP-dependent aspartate aminotransferase-like (Major domain)"/>
    <property type="match status" value="1"/>
</dbReference>
<name>A0A1H9JDQ1_9GAMM</name>
<proteinExistence type="inferred from homology"/>
<feature type="modified residue" description="N6-(pyridoxal phosphate)lysine" evidence="9">
    <location>
        <position position="228"/>
    </location>
</feature>
<keyword evidence="9" id="KW-0368">Histidine biosynthesis</keyword>
<dbReference type="PROSITE" id="PS00599">
    <property type="entry name" value="AA_TRANSFER_CLASS_2"/>
    <property type="match status" value="1"/>
</dbReference>
<comment type="similarity">
    <text evidence="3 9">Belongs to the class-II pyridoxal-phosphate-dependent aminotransferase family. Histidinol-phosphate aminotransferase subfamily.</text>
</comment>
<dbReference type="InterPro" id="IPR004839">
    <property type="entry name" value="Aminotransferase_I/II_large"/>
</dbReference>
<dbReference type="InterPro" id="IPR015421">
    <property type="entry name" value="PyrdxlP-dep_Trfase_major"/>
</dbReference>
<dbReference type="STRING" id="355243.SAMN03080615_02943"/>
<protein>
    <recommendedName>
        <fullName evidence="9">Histidinol-phosphate aminotransferase</fullName>
        <ecNumber evidence="9">2.6.1.9</ecNumber>
    </recommendedName>
    <alternativeName>
        <fullName evidence="9">Imidazole acetol-phosphate transaminase</fullName>
    </alternativeName>
</protein>
<dbReference type="PANTHER" id="PTHR43643:SF3">
    <property type="entry name" value="HISTIDINOL-PHOSPHATE AMINOTRANSFERASE"/>
    <property type="match status" value="1"/>
</dbReference>
<dbReference type="CDD" id="cd00609">
    <property type="entry name" value="AAT_like"/>
    <property type="match status" value="1"/>
</dbReference>
<evidence type="ECO:0000256" key="7">
    <source>
        <dbReference type="ARBA" id="ARBA00022898"/>
    </source>
</evidence>
<comment type="catalytic activity">
    <reaction evidence="8 9">
        <text>L-histidinol phosphate + 2-oxoglutarate = 3-(imidazol-4-yl)-2-oxopropyl phosphate + L-glutamate</text>
        <dbReference type="Rhea" id="RHEA:23744"/>
        <dbReference type="ChEBI" id="CHEBI:16810"/>
        <dbReference type="ChEBI" id="CHEBI:29985"/>
        <dbReference type="ChEBI" id="CHEBI:57766"/>
        <dbReference type="ChEBI" id="CHEBI:57980"/>
        <dbReference type="EC" id="2.6.1.9"/>
    </reaction>
</comment>
<dbReference type="Proteomes" id="UP000198749">
    <property type="component" value="Unassembled WGS sequence"/>
</dbReference>
<evidence type="ECO:0000256" key="1">
    <source>
        <dbReference type="ARBA" id="ARBA00001933"/>
    </source>
</evidence>
<comment type="cofactor">
    <cofactor evidence="1 9">
        <name>pyridoxal 5'-phosphate</name>
        <dbReference type="ChEBI" id="CHEBI:597326"/>
    </cofactor>
</comment>
<dbReference type="GO" id="GO:0004400">
    <property type="term" value="F:histidinol-phosphate transaminase activity"/>
    <property type="evidence" value="ECO:0007669"/>
    <property type="project" value="UniProtKB-UniRule"/>
</dbReference>
<dbReference type="OrthoDB" id="9813612at2"/>
<evidence type="ECO:0000256" key="5">
    <source>
        <dbReference type="ARBA" id="ARBA00022576"/>
    </source>
</evidence>
<dbReference type="NCBIfam" id="TIGR01141">
    <property type="entry name" value="hisC"/>
    <property type="match status" value="1"/>
</dbReference>
<comment type="pathway">
    <text evidence="2 9">Amino-acid biosynthesis; L-histidine biosynthesis; L-histidine from 5-phospho-alpha-D-ribose 1-diphosphate: step 7/9.</text>
</comment>
<dbReference type="EMBL" id="FOGB01000009">
    <property type="protein sequence ID" value="SEQ85044.1"/>
    <property type="molecule type" value="Genomic_DNA"/>
</dbReference>
<evidence type="ECO:0000313" key="11">
    <source>
        <dbReference type="EMBL" id="SEQ85044.1"/>
    </source>
</evidence>
<evidence type="ECO:0000259" key="10">
    <source>
        <dbReference type="Pfam" id="PF00155"/>
    </source>
</evidence>
<dbReference type="InterPro" id="IPR015424">
    <property type="entry name" value="PyrdxlP-dep_Trfase"/>
</dbReference>
<keyword evidence="6 9" id="KW-0808">Transferase</keyword>
<keyword evidence="7 9" id="KW-0663">Pyridoxal phosphate</keyword>
<reference evidence="12" key="1">
    <citation type="submission" date="2016-10" db="EMBL/GenBank/DDBJ databases">
        <authorList>
            <person name="Varghese N."/>
            <person name="Submissions S."/>
        </authorList>
    </citation>
    <scope>NUCLEOTIDE SEQUENCE [LARGE SCALE GENOMIC DNA]</scope>
    <source>
        <strain evidence="12">DSM 18887</strain>
    </source>
</reference>
<accession>A0A1H9JDQ1</accession>
<keyword evidence="9" id="KW-0028">Amino-acid biosynthesis</keyword>
<evidence type="ECO:0000256" key="3">
    <source>
        <dbReference type="ARBA" id="ARBA00007970"/>
    </source>
</evidence>
<dbReference type="AlphaFoldDB" id="A0A1H9JDQ1"/>
<dbReference type="HAMAP" id="MF_01023">
    <property type="entry name" value="HisC_aminotrans_2"/>
    <property type="match status" value="1"/>
</dbReference>
<dbReference type="Pfam" id="PF00155">
    <property type="entry name" value="Aminotran_1_2"/>
    <property type="match status" value="1"/>
</dbReference>